<comment type="subcellular location">
    <subcellularLocation>
        <location evidence="1">Membrane</location>
        <topology evidence="1">Multi-pass membrane protein</topology>
    </subcellularLocation>
</comment>
<keyword evidence="4 6" id="KW-0472">Membrane</keyword>
<sequence>MNKPASQTPSRQYRAAYEVLPAMKEEAEFYLGLSPAQTFVLACAGGVFVTFGALFSLLLSTGVTASGPQLLLQGLGFSTGFFMIILSRAALFTEANVILPASFLQMRWAEISAHAFQFWVIAWVGNMVGAVVAGQVIAFAQTYPDYVHEALANVVVKKMAYMDEGTSIAWVKIIVSGMLGNALIGMAAFFATMGNTLFGKFVPVFLVVSLFVAGNLQHSPANMGYFSLSMATGGGPGWDEAIVWNIIPAGIGNILGGAMLVALPFWFAFRRRANGFSE</sequence>
<feature type="transmembrane region" description="Helical" evidence="6">
    <location>
        <begin position="242"/>
        <end position="269"/>
    </location>
</feature>
<dbReference type="Gene3D" id="1.20.1080.10">
    <property type="entry name" value="Glycerol uptake facilitator protein"/>
    <property type="match status" value="1"/>
</dbReference>
<keyword evidence="3 6" id="KW-1133">Transmembrane helix</keyword>
<proteinExistence type="inferred from homology"/>
<dbReference type="RefSeq" id="WP_386734983.1">
    <property type="nucleotide sequence ID" value="NZ_JBHRXI010000008.1"/>
</dbReference>
<feature type="transmembrane region" description="Helical" evidence="6">
    <location>
        <begin position="80"/>
        <end position="104"/>
    </location>
</feature>
<evidence type="ECO:0000256" key="3">
    <source>
        <dbReference type="ARBA" id="ARBA00022989"/>
    </source>
</evidence>
<dbReference type="Proteomes" id="UP001595629">
    <property type="component" value="Unassembled WGS sequence"/>
</dbReference>
<evidence type="ECO:0000256" key="2">
    <source>
        <dbReference type="ARBA" id="ARBA00022692"/>
    </source>
</evidence>
<name>A0ABV7TGD0_9RHOB</name>
<dbReference type="PANTHER" id="PTHR30520">
    <property type="entry name" value="FORMATE TRANSPORTER-RELATED"/>
    <property type="match status" value="1"/>
</dbReference>
<keyword evidence="8" id="KW-1185">Reference proteome</keyword>
<organism evidence="7 8">
    <name type="scientific">Lutimaribacter marinistellae</name>
    <dbReference type="NCBI Taxonomy" id="1820329"/>
    <lineage>
        <taxon>Bacteria</taxon>
        <taxon>Pseudomonadati</taxon>
        <taxon>Pseudomonadota</taxon>
        <taxon>Alphaproteobacteria</taxon>
        <taxon>Rhodobacterales</taxon>
        <taxon>Roseobacteraceae</taxon>
        <taxon>Lutimaribacter</taxon>
    </lineage>
</organism>
<feature type="transmembrane region" description="Helical" evidence="6">
    <location>
        <begin position="168"/>
        <end position="190"/>
    </location>
</feature>
<comment type="similarity">
    <text evidence="5">Belongs to the FNT transporter (TC 1.A.16) family.</text>
</comment>
<comment type="caution">
    <text evidence="7">The sequence shown here is derived from an EMBL/GenBank/DDBJ whole genome shotgun (WGS) entry which is preliminary data.</text>
</comment>
<dbReference type="EMBL" id="JBHRXI010000008">
    <property type="protein sequence ID" value="MFC3613789.1"/>
    <property type="molecule type" value="Genomic_DNA"/>
</dbReference>
<accession>A0ABV7TGD0</accession>
<evidence type="ECO:0000256" key="4">
    <source>
        <dbReference type="ARBA" id="ARBA00023136"/>
    </source>
</evidence>
<evidence type="ECO:0000256" key="1">
    <source>
        <dbReference type="ARBA" id="ARBA00004141"/>
    </source>
</evidence>
<evidence type="ECO:0000256" key="6">
    <source>
        <dbReference type="SAM" id="Phobius"/>
    </source>
</evidence>
<feature type="transmembrane region" description="Helical" evidence="6">
    <location>
        <begin position="116"/>
        <end position="140"/>
    </location>
</feature>
<keyword evidence="2 6" id="KW-0812">Transmembrane</keyword>
<dbReference type="InterPro" id="IPR023271">
    <property type="entry name" value="Aquaporin-like"/>
</dbReference>
<dbReference type="InterPro" id="IPR000292">
    <property type="entry name" value="For/NO2_transpt"/>
</dbReference>
<protein>
    <submittedName>
        <fullName evidence="7">Formate/nitrite transporter family protein</fullName>
    </submittedName>
</protein>
<dbReference type="Pfam" id="PF01226">
    <property type="entry name" value="Form_Nir_trans"/>
    <property type="match status" value="1"/>
</dbReference>
<evidence type="ECO:0000313" key="7">
    <source>
        <dbReference type="EMBL" id="MFC3613789.1"/>
    </source>
</evidence>
<gene>
    <name evidence="7" type="ORF">ACFORG_08470</name>
</gene>
<dbReference type="PANTHER" id="PTHR30520:SF6">
    <property type="entry name" value="FORMATE_NITRATE FAMILY TRANSPORTER (EUROFUNG)"/>
    <property type="match status" value="1"/>
</dbReference>
<feature type="transmembrane region" description="Helical" evidence="6">
    <location>
        <begin position="197"/>
        <end position="216"/>
    </location>
</feature>
<evidence type="ECO:0000256" key="5">
    <source>
        <dbReference type="ARBA" id="ARBA00049660"/>
    </source>
</evidence>
<evidence type="ECO:0000313" key="8">
    <source>
        <dbReference type="Proteomes" id="UP001595629"/>
    </source>
</evidence>
<reference evidence="8" key="1">
    <citation type="journal article" date="2019" name="Int. J. Syst. Evol. Microbiol.">
        <title>The Global Catalogue of Microorganisms (GCM) 10K type strain sequencing project: providing services to taxonomists for standard genome sequencing and annotation.</title>
        <authorList>
            <consortium name="The Broad Institute Genomics Platform"/>
            <consortium name="The Broad Institute Genome Sequencing Center for Infectious Disease"/>
            <person name="Wu L."/>
            <person name="Ma J."/>
        </authorList>
    </citation>
    <scope>NUCLEOTIDE SEQUENCE [LARGE SCALE GENOMIC DNA]</scope>
    <source>
        <strain evidence="8">KCTC 42911</strain>
    </source>
</reference>
<feature type="transmembrane region" description="Helical" evidence="6">
    <location>
        <begin position="39"/>
        <end position="60"/>
    </location>
</feature>